<name>A0A5B9MMF9_9BACT</name>
<dbReference type="Proteomes" id="UP000321353">
    <property type="component" value="Chromosome"/>
</dbReference>
<dbReference type="AlphaFoldDB" id="A0A5B9MMF9"/>
<dbReference type="KEGG" id="smam:Mal15_49010"/>
<evidence type="ECO:0000313" key="2">
    <source>
        <dbReference type="EMBL" id="QEG00825.1"/>
    </source>
</evidence>
<evidence type="ECO:0000313" key="3">
    <source>
        <dbReference type="Proteomes" id="UP000321353"/>
    </source>
</evidence>
<keyword evidence="1" id="KW-0472">Membrane</keyword>
<sequence length="173" mass="19085">MQYVTQLPVHSSEDVVLNKASELLIACGFNVTSQNDNEVKLRGPGMRSTNQNPILGATEITLRRSHSTRGKIAVQADLGGVRWMRNFMIFFPLCLFGGLSAFMVITIAVAFANIPQANFPQGLIEKLLVGAAFMLLLFSCFGVIMTKRIRRNAETAIDACVSNADHLVRRENQ</sequence>
<accession>A0A5B9MMF9</accession>
<dbReference type="EMBL" id="CP036264">
    <property type="protein sequence ID" value="QEG00825.1"/>
    <property type="molecule type" value="Genomic_DNA"/>
</dbReference>
<keyword evidence="1" id="KW-1133">Transmembrane helix</keyword>
<evidence type="ECO:0000256" key="1">
    <source>
        <dbReference type="SAM" id="Phobius"/>
    </source>
</evidence>
<gene>
    <name evidence="2" type="ORF">Mal15_49010</name>
</gene>
<feature type="transmembrane region" description="Helical" evidence="1">
    <location>
        <begin position="123"/>
        <end position="144"/>
    </location>
</feature>
<reference evidence="2 3" key="1">
    <citation type="submission" date="2019-02" db="EMBL/GenBank/DDBJ databases">
        <title>Planctomycetal bacteria perform biofilm scaping via a novel small molecule.</title>
        <authorList>
            <person name="Jeske O."/>
            <person name="Boedeker C."/>
            <person name="Wiegand S."/>
            <person name="Breitling P."/>
            <person name="Kallscheuer N."/>
            <person name="Jogler M."/>
            <person name="Rohde M."/>
            <person name="Petersen J."/>
            <person name="Medema M.H."/>
            <person name="Surup F."/>
            <person name="Jogler C."/>
        </authorList>
    </citation>
    <scope>NUCLEOTIDE SEQUENCE [LARGE SCALE GENOMIC DNA]</scope>
    <source>
        <strain evidence="2 3">Mal15</strain>
    </source>
</reference>
<organism evidence="2 3">
    <name type="scientific">Stieleria maiorica</name>
    <dbReference type="NCBI Taxonomy" id="2795974"/>
    <lineage>
        <taxon>Bacteria</taxon>
        <taxon>Pseudomonadati</taxon>
        <taxon>Planctomycetota</taxon>
        <taxon>Planctomycetia</taxon>
        <taxon>Pirellulales</taxon>
        <taxon>Pirellulaceae</taxon>
        <taxon>Stieleria</taxon>
    </lineage>
</organism>
<feature type="transmembrane region" description="Helical" evidence="1">
    <location>
        <begin position="87"/>
        <end position="111"/>
    </location>
</feature>
<keyword evidence="3" id="KW-1185">Reference proteome</keyword>
<proteinExistence type="predicted"/>
<keyword evidence="1" id="KW-0812">Transmembrane</keyword>
<dbReference type="RefSeq" id="WP_147869999.1">
    <property type="nucleotide sequence ID" value="NZ_CP036264.1"/>
</dbReference>
<protein>
    <submittedName>
        <fullName evidence="2">Uncharacterized protein</fullName>
    </submittedName>
</protein>